<evidence type="ECO:0000256" key="2">
    <source>
        <dbReference type="ARBA" id="ARBA00022884"/>
    </source>
</evidence>
<evidence type="ECO:0000259" key="5">
    <source>
        <dbReference type="PROSITE" id="PS50102"/>
    </source>
</evidence>
<accession>A0AA39QWJ4</accession>
<feature type="compositionally biased region" description="Polar residues" evidence="4">
    <location>
        <begin position="432"/>
        <end position="444"/>
    </location>
</feature>
<evidence type="ECO:0000256" key="3">
    <source>
        <dbReference type="PROSITE-ProRule" id="PRU00176"/>
    </source>
</evidence>
<dbReference type="InterPro" id="IPR035979">
    <property type="entry name" value="RBD_domain_sf"/>
</dbReference>
<dbReference type="CDD" id="cd12611">
    <property type="entry name" value="RRM1_NGR1_NAM8_like"/>
    <property type="match status" value="1"/>
</dbReference>
<comment type="caution">
    <text evidence="6">The sequence shown here is derived from an EMBL/GenBank/DDBJ whole genome shotgun (WGS) entry which is preliminary data.</text>
</comment>
<dbReference type="AlphaFoldDB" id="A0AA39QWJ4"/>
<keyword evidence="7" id="KW-1185">Reference proteome</keyword>
<dbReference type="FunFam" id="3.30.70.330:FF:000227">
    <property type="entry name" value="mRNA binding post-transcriptional regulator"/>
    <property type="match status" value="1"/>
</dbReference>
<dbReference type="InterPro" id="IPR012677">
    <property type="entry name" value="Nucleotide-bd_a/b_plait_sf"/>
</dbReference>
<dbReference type="Gene3D" id="3.30.70.330">
    <property type="match status" value="3"/>
</dbReference>
<organism evidence="6 7">
    <name type="scientific">Cladonia borealis</name>
    <dbReference type="NCBI Taxonomy" id="184061"/>
    <lineage>
        <taxon>Eukaryota</taxon>
        <taxon>Fungi</taxon>
        <taxon>Dikarya</taxon>
        <taxon>Ascomycota</taxon>
        <taxon>Pezizomycotina</taxon>
        <taxon>Lecanoromycetes</taxon>
        <taxon>OSLEUM clade</taxon>
        <taxon>Lecanoromycetidae</taxon>
        <taxon>Lecanorales</taxon>
        <taxon>Lecanorineae</taxon>
        <taxon>Cladoniaceae</taxon>
        <taxon>Cladonia</taxon>
    </lineage>
</organism>
<feature type="compositionally biased region" description="Low complexity" evidence="4">
    <location>
        <begin position="26"/>
        <end position="43"/>
    </location>
</feature>
<dbReference type="SMART" id="SM00360">
    <property type="entry name" value="RRM"/>
    <property type="match status" value="3"/>
</dbReference>
<feature type="compositionally biased region" description="Polar residues" evidence="4">
    <location>
        <begin position="1"/>
        <end position="11"/>
    </location>
</feature>
<proteinExistence type="predicted"/>
<evidence type="ECO:0000313" key="6">
    <source>
        <dbReference type="EMBL" id="KAK0509239.1"/>
    </source>
</evidence>
<feature type="domain" description="RRM" evidence="5">
    <location>
        <begin position="294"/>
        <end position="366"/>
    </location>
</feature>
<feature type="domain" description="RRM" evidence="5">
    <location>
        <begin position="159"/>
        <end position="238"/>
    </location>
</feature>
<keyword evidence="1" id="KW-0677">Repeat</keyword>
<dbReference type="GO" id="GO:0003729">
    <property type="term" value="F:mRNA binding"/>
    <property type="evidence" value="ECO:0007669"/>
    <property type="project" value="InterPro"/>
</dbReference>
<dbReference type="FunFam" id="3.30.70.330:FF:000222">
    <property type="entry name" value="mRNA binding post-transcriptional regulator"/>
    <property type="match status" value="1"/>
</dbReference>
<dbReference type="InterPro" id="IPR000504">
    <property type="entry name" value="RRM_dom"/>
</dbReference>
<feature type="compositionally biased region" description="Gly residues" evidence="4">
    <location>
        <begin position="44"/>
        <end position="60"/>
    </location>
</feature>
<dbReference type="PANTHER" id="PTHR47640">
    <property type="entry name" value="TRNA SELENOCYSTEINE 1-ASSOCIATED PROTEIN 1-RELATED-RELATED"/>
    <property type="match status" value="1"/>
</dbReference>
<dbReference type="CDD" id="cd12346">
    <property type="entry name" value="RRM3_NGR1_NAM8_like"/>
    <property type="match status" value="1"/>
</dbReference>
<feature type="region of interest" description="Disordered" evidence="4">
    <location>
        <begin position="1"/>
        <end position="65"/>
    </location>
</feature>
<reference evidence="6" key="1">
    <citation type="submission" date="2023-03" db="EMBL/GenBank/DDBJ databases">
        <title>Complete genome of Cladonia borealis.</title>
        <authorList>
            <person name="Park H."/>
        </authorList>
    </citation>
    <scope>NUCLEOTIDE SEQUENCE</scope>
    <source>
        <strain evidence="6">ANT050790</strain>
    </source>
</reference>
<evidence type="ECO:0000256" key="4">
    <source>
        <dbReference type="SAM" id="MobiDB-lite"/>
    </source>
</evidence>
<dbReference type="PROSITE" id="PS50102">
    <property type="entry name" value="RRM"/>
    <property type="match status" value="3"/>
</dbReference>
<evidence type="ECO:0000256" key="1">
    <source>
        <dbReference type="ARBA" id="ARBA00022737"/>
    </source>
</evidence>
<evidence type="ECO:0000313" key="7">
    <source>
        <dbReference type="Proteomes" id="UP001166286"/>
    </source>
</evidence>
<dbReference type="SUPFAM" id="SSF54928">
    <property type="entry name" value="RNA-binding domain, RBD"/>
    <property type="match status" value="2"/>
</dbReference>
<dbReference type="GO" id="GO:0006376">
    <property type="term" value="P:mRNA splice site recognition"/>
    <property type="evidence" value="ECO:0007669"/>
    <property type="project" value="TreeGrafter"/>
</dbReference>
<dbReference type="PANTHER" id="PTHR47640:SF10">
    <property type="entry name" value="TRNA SELENOCYSTEINE 1-ASSOCIATED PROTEIN 1-RELATED"/>
    <property type="match status" value="1"/>
</dbReference>
<dbReference type="InterPro" id="IPR050825">
    <property type="entry name" value="RBM42_RBP45_47-like"/>
</dbReference>
<dbReference type="FunFam" id="3.30.70.330:FF:000065">
    <property type="entry name" value="mRNA binding post-transcriptional regulator"/>
    <property type="match status" value="1"/>
</dbReference>
<dbReference type="Pfam" id="PF00076">
    <property type="entry name" value="RRM_1"/>
    <property type="match status" value="3"/>
</dbReference>
<keyword evidence="2 3" id="KW-0694">RNA-binding</keyword>
<dbReference type="Proteomes" id="UP001166286">
    <property type="component" value="Unassembled WGS sequence"/>
</dbReference>
<dbReference type="EMBL" id="JAFEKC020000019">
    <property type="protein sequence ID" value="KAK0509239.1"/>
    <property type="molecule type" value="Genomic_DNA"/>
</dbReference>
<feature type="region of interest" description="Disordered" evidence="4">
    <location>
        <begin position="363"/>
        <end position="462"/>
    </location>
</feature>
<dbReference type="GO" id="GO:0005829">
    <property type="term" value="C:cytosol"/>
    <property type="evidence" value="ECO:0007669"/>
    <property type="project" value="TreeGrafter"/>
</dbReference>
<feature type="compositionally biased region" description="Gly residues" evidence="4">
    <location>
        <begin position="15"/>
        <end position="24"/>
    </location>
</feature>
<name>A0AA39QWJ4_9LECA</name>
<feature type="region of interest" description="Disordered" evidence="4">
    <location>
        <begin position="230"/>
        <end position="256"/>
    </location>
</feature>
<feature type="domain" description="RRM" evidence="5">
    <location>
        <begin position="66"/>
        <end position="144"/>
    </location>
</feature>
<dbReference type="CDD" id="cd12613">
    <property type="entry name" value="RRM2_NGR1_NAM8_like"/>
    <property type="match status" value="1"/>
</dbReference>
<feature type="compositionally biased region" description="Basic and acidic residues" evidence="4">
    <location>
        <begin position="445"/>
        <end position="455"/>
    </location>
</feature>
<gene>
    <name evidence="6" type="ORF">JMJ35_008610</name>
</gene>
<protein>
    <recommendedName>
        <fullName evidence="5">RRM domain-containing protein</fullName>
    </recommendedName>
</protein>
<feature type="compositionally biased region" description="Gly residues" evidence="4">
    <location>
        <begin position="242"/>
        <end position="256"/>
    </location>
</feature>
<sequence length="462" mass="49252">MSFQDYNNFPSQQGGQDGGAGPGGAPQPQDAQMGGQLPDNGAQYQGGNGGQPGSAGGQSQGGDEKTTLWMGELEPWIDENFVRTVWYNMGEQVNVKMIRDKFSGNAGYCFIDFQSPAAAAKALTLNGTIIPNSNRPFKLNWASGGGLADRSRDERGPEHSIFVGDLGPEVNEYVLVSLFQNRFPSCKSAKIMTDPISGMSRGYGFVRFSDEGDQQRALQEMQGVYCGNRPMRISTATPKNKTGGGPPGGMGGMPGGGPVGPNPGMGGVYNMGNPPVGYYGQQQPMNQFTDPNNTTVFVGGLSGYVTEDELRSFFQGFGEITYVKIPPGKGCGFVQFVQRHAAEMAINQMQGYPIGNSRVRLSWGRSQNNSGPAGTPYRPAPPPPVYPSMGMPPSHPYGNFAPMKSPGQGPPQGPPGALSPGVPGPTDPMAINQINDMYMQQRQGVNDRLEADSRGYDTVFSQ</sequence>